<proteinExistence type="predicted"/>
<dbReference type="SUPFAM" id="SSF160704">
    <property type="entry name" value="YehR-like"/>
    <property type="match status" value="1"/>
</dbReference>
<sequence length="324" mass="37146">MKAKNVPLKLTKILLVAAMMLLIIAGCGKKTEKATFQQIKNGVDSRVTYYYQDDKVVKQTTDNKITYASLKANNKSEAKDQIKNEVQKYNDTKGVKDEIKYHDSYLKEKVSVDLKEASVDDFLKLSGETTSADSDSKKKYISFEKSEDLIKKQGYKKIKDGKYKQIPKDELKVKKPLTMKQYNEIAVAKSGKEEKKGTTVNELKDKLGKADRSSDTSYTWYTNYTKSDYFRVTINDKDEVQSKFLLQPTANNNKFSPEKYDEINDEISEDELVEKLGEPYQVQTSSDRGIIYYITKDEAEQRIQAEFAFQVENGKITGKRSTED</sequence>
<dbReference type="STRING" id="449659.IV66_GL001834"/>
<dbReference type="PATRIC" id="fig|449659.4.peg.1878"/>
<dbReference type="InterPro" id="IPR009736">
    <property type="entry name" value="DUF1307"/>
</dbReference>
<comment type="caution">
    <text evidence="2">The sequence shown here is derived from an EMBL/GenBank/DDBJ whole genome shotgun (WGS) entry which is preliminary data.</text>
</comment>
<dbReference type="InterPro" id="IPR037873">
    <property type="entry name" value="BamE-like"/>
</dbReference>
<protein>
    <recommendedName>
        <fullName evidence="4">Lipoprotein</fullName>
    </recommendedName>
</protein>
<evidence type="ECO:0000256" key="1">
    <source>
        <dbReference type="ARBA" id="ARBA00022729"/>
    </source>
</evidence>
<dbReference type="OrthoDB" id="6586670at2"/>
<reference evidence="2 3" key="1">
    <citation type="journal article" date="2015" name="Genome Announc.">
        <title>Expanding the biotechnology potential of lactobacilli through comparative genomics of 213 strains and associated genera.</title>
        <authorList>
            <person name="Sun Z."/>
            <person name="Harris H.M."/>
            <person name="McCann A."/>
            <person name="Guo C."/>
            <person name="Argimon S."/>
            <person name="Zhang W."/>
            <person name="Yang X."/>
            <person name="Jeffery I.B."/>
            <person name="Cooney J.C."/>
            <person name="Kagawa T.F."/>
            <person name="Liu W."/>
            <person name="Song Y."/>
            <person name="Salvetti E."/>
            <person name="Wrobel A."/>
            <person name="Rasinkangas P."/>
            <person name="Parkhill J."/>
            <person name="Rea M.C."/>
            <person name="O'Sullivan O."/>
            <person name="Ritari J."/>
            <person name="Douillard F.P."/>
            <person name="Paul Ross R."/>
            <person name="Yang R."/>
            <person name="Briner A.E."/>
            <person name="Felis G.E."/>
            <person name="de Vos W.M."/>
            <person name="Barrangou R."/>
            <person name="Klaenhammer T.R."/>
            <person name="Caufield P.W."/>
            <person name="Cui Y."/>
            <person name="Zhang H."/>
            <person name="O'Toole P.W."/>
        </authorList>
    </citation>
    <scope>NUCLEOTIDE SEQUENCE [LARGE SCALE GENOMIC DNA]</scope>
    <source>
        <strain evidence="2 3">NBRC 103219</strain>
    </source>
</reference>
<keyword evidence="3" id="KW-1185">Reference proteome</keyword>
<evidence type="ECO:0008006" key="4">
    <source>
        <dbReference type="Google" id="ProtNLM"/>
    </source>
</evidence>
<dbReference type="Pfam" id="PF06998">
    <property type="entry name" value="DUF1307"/>
    <property type="match status" value="1"/>
</dbReference>
<dbReference type="PROSITE" id="PS51257">
    <property type="entry name" value="PROKAR_LIPOPROTEIN"/>
    <property type="match status" value="1"/>
</dbReference>
<evidence type="ECO:0000313" key="2">
    <source>
        <dbReference type="EMBL" id="KRN98503.1"/>
    </source>
</evidence>
<dbReference type="Gene3D" id="3.30.1450.10">
    <property type="match status" value="1"/>
</dbReference>
<dbReference type="Gene3D" id="3.30.1830.10">
    <property type="entry name" value="YehR-like"/>
    <property type="match status" value="1"/>
</dbReference>
<gene>
    <name evidence="2" type="ORF">IV66_GL001834</name>
</gene>
<organism evidence="2 3">
    <name type="scientific">Ligilactobacillus pobuzihii</name>
    <dbReference type="NCBI Taxonomy" id="449659"/>
    <lineage>
        <taxon>Bacteria</taxon>
        <taxon>Bacillati</taxon>
        <taxon>Bacillota</taxon>
        <taxon>Bacilli</taxon>
        <taxon>Lactobacillales</taxon>
        <taxon>Lactobacillaceae</taxon>
        <taxon>Ligilactobacillus</taxon>
    </lineage>
</organism>
<dbReference type="InterPro" id="IPR036699">
    <property type="entry name" value="YehR-like_sf"/>
</dbReference>
<dbReference type="Proteomes" id="UP000051886">
    <property type="component" value="Unassembled WGS sequence"/>
</dbReference>
<dbReference type="RefSeq" id="WP_017868395.1">
    <property type="nucleotide sequence ID" value="NZ_BJYB01000016.1"/>
</dbReference>
<accession>A0A0R2LI08</accession>
<keyword evidence="1" id="KW-0732">Signal</keyword>
<name>A0A0R2LI08_9LACO</name>
<evidence type="ECO:0000313" key="3">
    <source>
        <dbReference type="Proteomes" id="UP000051886"/>
    </source>
</evidence>
<dbReference type="EMBL" id="JQCN01000045">
    <property type="protein sequence ID" value="KRN98503.1"/>
    <property type="molecule type" value="Genomic_DNA"/>
</dbReference>
<dbReference type="AlphaFoldDB" id="A0A0R2LI08"/>